<evidence type="ECO:0000313" key="3">
    <source>
        <dbReference type="Proteomes" id="UP000037953"/>
    </source>
</evidence>
<protein>
    <recommendedName>
        <fullName evidence="4">DUF3592 domain-containing protein</fullName>
    </recommendedName>
</protein>
<dbReference type="Proteomes" id="UP000037953">
    <property type="component" value="Unassembled WGS sequence"/>
</dbReference>
<feature type="transmembrane region" description="Helical" evidence="1">
    <location>
        <begin position="43"/>
        <end position="67"/>
    </location>
</feature>
<evidence type="ECO:0000313" key="2">
    <source>
        <dbReference type="EMBL" id="KPE50907.1"/>
    </source>
</evidence>
<dbReference type="PATRIC" id="fig|253.9.peg.4225"/>
<gene>
    <name evidence="2" type="ORF">AOB46_11910</name>
</gene>
<accession>A0A0N0ZVJ0</accession>
<keyword evidence="1" id="KW-0472">Membrane</keyword>
<evidence type="ECO:0008006" key="4">
    <source>
        <dbReference type="Google" id="ProtNLM"/>
    </source>
</evidence>
<feature type="transmembrane region" description="Helical" evidence="1">
    <location>
        <begin position="188"/>
        <end position="209"/>
    </location>
</feature>
<evidence type="ECO:0000256" key="1">
    <source>
        <dbReference type="SAM" id="Phobius"/>
    </source>
</evidence>
<dbReference type="AlphaFoldDB" id="A0A0N0ZVJ0"/>
<keyword evidence="1" id="KW-0812">Transmembrane</keyword>
<name>A0A0N0ZVJ0_CHRID</name>
<organism evidence="2 3">
    <name type="scientific">Chryseobacterium indologenes</name>
    <name type="common">Flavobacterium indologenes</name>
    <dbReference type="NCBI Taxonomy" id="253"/>
    <lineage>
        <taxon>Bacteria</taxon>
        <taxon>Pseudomonadati</taxon>
        <taxon>Bacteroidota</taxon>
        <taxon>Flavobacteriia</taxon>
        <taxon>Flavobacteriales</taxon>
        <taxon>Weeksellaceae</taxon>
        <taxon>Chryseobacterium group</taxon>
        <taxon>Chryseobacterium</taxon>
    </lineage>
</organism>
<dbReference type="EMBL" id="LJOD01000007">
    <property type="protein sequence ID" value="KPE50907.1"/>
    <property type="molecule type" value="Genomic_DNA"/>
</dbReference>
<proteinExistence type="predicted"/>
<reference evidence="2 3" key="1">
    <citation type="journal article" date="2015" name="Genom Data">
        <title>Draft genome sequence of a multidrug-resistant Chryseobacterium indologenes isolate from Malaysia.</title>
        <authorList>
            <person name="Yu C.Y."/>
            <person name="Ang G.Y."/>
            <person name="Cheng H.J."/>
            <person name="Cheong Y.M."/>
            <person name="Yin W.F."/>
            <person name="Chan K.G."/>
        </authorList>
    </citation>
    <scope>NUCLEOTIDE SEQUENCE [LARGE SCALE GENOMIC DNA]</scope>
    <source>
        <strain evidence="2 3">CI_885</strain>
    </source>
</reference>
<comment type="caution">
    <text evidence="2">The sequence shown here is derived from an EMBL/GenBank/DDBJ whole genome shotgun (WGS) entry which is preliminary data.</text>
</comment>
<feature type="transmembrane region" description="Helical" evidence="1">
    <location>
        <begin position="6"/>
        <end position="31"/>
    </location>
</feature>
<keyword evidence="1" id="KW-1133">Transmembrane helix</keyword>
<sequence length="215" mass="25135">MAAMILTFIFIVNSYHYFIYALIISSLVFILRKTQVIGWKKKGEYFLMLLVCIYVFLLVLFSVSPFLRFKEFQGTHLRWNTAEAKVIFYQSGWDKPSRKSSGYAYSDITYAYKIGQHNFTRTELKAEKLYYPVWESKNRIQKLKTKILQRTEQQIAEGKFIVMYNPGNLSESKLFISTKPVYLQGSGLYAFAVMIGIILLLATFCLIFTRKKLQP</sequence>
<reference evidence="3" key="2">
    <citation type="submission" date="2015-09" db="EMBL/GenBank/DDBJ databases">
        <title>Draft genome sequence of a multidrug-resistant Chryseobacterium indologenes isolate from Malaysia.</title>
        <authorList>
            <person name="Yu C.Y."/>
            <person name="Ang G.Y."/>
            <person name="Chan K.-G."/>
        </authorList>
    </citation>
    <scope>NUCLEOTIDE SEQUENCE [LARGE SCALE GENOMIC DNA]</scope>
    <source>
        <strain evidence="3">CI_885</strain>
    </source>
</reference>